<dbReference type="Proteomes" id="UP000078113">
    <property type="component" value="Unassembled WGS sequence"/>
</dbReference>
<evidence type="ECO:0000313" key="3">
    <source>
        <dbReference type="Proteomes" id="UP000078113"/>
    </source>
</evidence>
<evidence type="ECO:0000313" key="2">
    <source>
        <dbReference type="EMBL" id="KAE8271179.1"/>
    </source>
</evidence>
<reference evidence="2" key="1">
    <citation type="submission" date="2016-04" db="EMBL/GenBank/DDBJ databases">
        <authorList>
            <person name="Nguyen H.D."/>
            <person name="Samba Siva P."/>
            <person name="Cullis J."/>
            <person name="Levesque C.A."/>
            <person name="Hambleton S."/>
        </authorList>
    </citation>
    <scope>NUCLEOTIDE SEQUENCE</scope>
    <source>
        <strain evidence="2">DAOMC 236422</strain>
    </source>
</reference>
<gene>
    <name evidence="2" type="ORF">A4X09_0g1143</name>
</gene>
<comment type="caution">
    <text evidence="2">The sequence shown here is derived from an EMBL/GenBank/DDBJ whole genome shotgun (WGS) entry which is preliminary data.</text>
</comment>
<sequence length="103" mass="10660">MTSNYNPVTATNPDPPTSIRDSSSKATTDASRSSTAPSTYISSSSNANTAAETDELTSSSSAERKGETVTLGEEEAKGVREQDVVKEGKEDVGLGEGGCIQID</sequence>
<reference evidence="2" key="2">
    <citation type="journal article" date="2019" name="IMA Fungus">
        <title>Genome sequencing and comparison of five Tilletia species to identify candidate genes for the detection of regulated species infecting wheat.</title>
        <authorList>
            <person name="Nguyen H.D.T."/>
            <person name="Sultana T."/>
            <person name="Kesanakurti P."/>
            <person name="Hambleton S."/>
        </authorList>
    </citation>
    <scope>NUCLEOTIDE SEQUENCE</scope>
    <source>
        <strain evidence="2">DAOMC 236422</strain>
    </source>
</reference>
<proteinExistence type="predicted"/>
<organism evidence="2 3">
    <name type="scientific">Tilletia walkeri</name>
    <dbReference type="NCBI Taxonomy" id="117179"/>
    <lineage>
        <taxon>Eukaryota</taxon>
        <taxon>Fungi</taxon>
        <taxon>Dikarya</taxon>
        <taxon>Basidiomycota</taxon>
        <taxon>Ustilaginomycotina</taxon>
        <taxon>Exobasidiomycetes</taxon>
        <taxon>Tilletiales</taxon>
        <taxon>Tilletiaceae</taxon>
        <taxon>Tilletia</taxon>
    </lineage>
</organism>
<feature type="compositionally biased region" description="Low complexity" evidence="1">
    <location>
        <begin position="31"/>
        <end position="51"/>
    </location>
</feature>
<evidence type="ECO:0000256" key="1">
    <source>
        <dbReference type="SAM" id="MobiDB-lite"/>
    </source>
</evidence>
<protein>
    <submittedName>
        <fullName evidence="2">Uncharacterized protein</fullName>
    </submittedName>
</protein>
<feature type="region of interest" description="Disordered" evidence="1">
    <location>
        <begin position="1"/>
        <end position="103"/>
    </location>
</feature>
<feature type="compositionally biased region" description="Polar residues" evidence="1">
    <location>
        <begin position="19"/>
        <end position="30"/>
    </location>
</feature>
<dbReference type="AlphaFoldDB" id="A0A8X7NEQ7"/>
<accession>A0A8X7NEQ7</accession>
<feature type="compositionally biased region" description="Gly residues" evidence="1">
    <location>
        <begin position="94"/>
        <end position="103"/>
    </location>
</feature>
<feature type="compositionally biased region" description="Polar residues" evidence="1">
    <location>
        <begin position="1"/>
        <end position="12"/>
    </location>
</feature>
<name>A0A8X7NEQ7_9BASI</name>
<keyword evidence="3" id="KW-1185">Reference proteome</keyword>
<feature type="compositionally biased region" description="Basic and acidic residues" evidence="1">
    <location>
        <begin position="74"/>
        <end position="92"/>
    </location>
</feature>
<dbReference type="EMBL" id="LWDG02000025">
    <property type="protein sequence ID" value="KAE8271179.1"/>
    <property type="molecule type" value="Genomic_DNA"/>
</dbReference>